<keyword evidence="3" id="KW-0597">Phosphoprotein</keyword>
<name>A0ABU8XKX9_9PROT</name>
<keyword evidence="4" id="KW-0808">Transferase</keyword>
<dbReference type="SMART" id="SM00388">
    <property type="entry name" value="HisKA"/>
    <property type="match status" value="1"/>
</dbReference>
<evidence type="ECO:0000256" key="2">
    <source>
        <dbReference type="ARBA" id="ARBA00012438"/>
    </source>
</evidence>
<dbReference type="InterPro" id="IPR035965">
    <property type="entry name" value="PAS-like_dom_sf"/>
</dbReference>
<keyword evidence="11" id="KW-0547">Nucleotide-binding</keyword>
<evidence type="ECO:0000256" key="4">
    <source>
        <dbReference type="ARBA" id="ARBA00022679"/>
    </source>
</evidence>
<evidence type="ECO:0000256" key="8">
    <source>
        <dbReference type="SAM" id="Phobius"/>
    </source>
</evidence>
<dbReference type="PANTHER" id="PTHR45453">
    <property type="entry name" value="PHOSPHATE REGULON SENSOR PROTEIN PHOR"/>
    <property type="match status" value="1"/>
</dbReference>
<dbReference type="InterPro" id="IPR050351">
    <property type="entry name" value="BphY/WalK/GraS-like"/>
</dbReference>
<evidence type="ECO:0000256" key="3">
    <source>
        <dbReference type="ARBA" id="ARBA00022553"/>
    </source>
</evidence>
<evidence type="ECO:0000256" key="7">
    <source>
        <dbReference type="ARBA" id="ARBA00023136"/>
    </source>
</evidence>
<dbReference type="Proteomes" id="UP001375743">
    <property type="component" value="Unassembled WGS sequence"/>
</dbReference>
<evidence type="ECO:0000256" key="6">
    <source>
        <dbReference type="ARBA" id="ARBA00023012"/>
    </source>
</evidence>
<dbReference type="PANTHER" id="PTHR45453:SF1">
    <property type="entry name" value="PHOSPHATE REGULON SENSOR PROTEIN PHOR"/>
    <property type="match status" value="1"/>
</dbReference>
<gene>
    <name evidence="11" type="ORF">U1T56_01760</name>
</gene>
<reference evidence="11 12" key="1">
    <citation type="submission" date="2024-01" db="EMBL/GenBank/DDBJ databases">
        <title>Multi-omics insights into the function and evolution of sodium benzoate biodegradation pathways in Benzoatithermus flavus gen. nov., sp. nov. from hot spring.</title>
        <authorList>
            <person name="Hu C.-J."/>
            <person name="Li W.-J."/>
        </authorList>
    </citation>
    <scope>NUCLEOTIDE SEQUENCE [LARGE SCALE GENOMIC DNA]</scope>
    <source>
        <strain evidence="11 12">SYSU G07066</strain>
    </source>
</reference>
<feature type="domain" description="PAS" evidence="10">
    <location>
        <begin position="122"/>
        <end position="164"/>
    </location>
</feature>
<feature type="transmembrane region" description="Helical" evidence="8">
    <location>
        <begin position="23"/>
        <end position="41"/>
    </location>
</feature>
<feature type="transmembrane region" description="Helical" evidence="8">
    <location>
        <begin position="48"/>
        <end position="67"/>
    </location>
</feature>
<dbReference type="InterPro" id="IPR013656">
    <property type="entry name" value="PAS_4"/>
</dbReference>
<keyword evidence="5" id="KW-0418">Kinase</keyword>
<dbReference type="Gene3D" id="3.30.450.20">
    <property type="entry name" value="PAS domain"/>
    <property type="match status" value="1"/>
</dbReference>
<keyword evidence="12" id="KW-1185">Reference proteome</keyword>
<protein>
    <recommendedName>
        <fullName evidence="2">histidine kinase</fullName>
        <ecNumber evidence="2">2.7.13.3</ecNumber>
    </recommendedName>
</protein>
<evidence type="ECO:0000256" key="1">
    <source>
        <dbReference type="ARBA" id="ARBA00000085"/>
    </source>
</evidence>
<feature type="domain" description="Histidine kinase" evidence="9">
    <location>
        <begin position="242"/>
        <end position="471"/>
    </location>
</feature>
<dbReference type="EC" id="2.7.13.3" evidence="2"/>
<keyword evidence="7 8" id="KW-0472">Membrane</keyword>
<dbReference type="CDD" id="cd00082">
    <property type="entry name" value="HisKA"/>
    <property type="match status" value="1"/>
</dbReference>
<dbReference type="GO" id="GO:0005524">
    <property type="term" value="F:ATP binding"/>
    <property type="evidence" value="ECO:0007669"/>
    <property type="project" value="UniProtKB-KW"/>
</dbReference>
<comment type="catalytic activity">
    <reaction evidence="1">
        <text>ATP + protein L-histidine = ADP + protein N-phospho-L-histidine.</text>
        <dbReference type="EC" id="2.7.13.3"/>
    </reaction>
</comment>
<dbReference type="Pfam" id="PF02518">
    <property type="entry name" value="HATPase_c"/>
    <property type="match status" value="1"/>
</dbReference>
<dbReference type="SUPFAM" id="SSF47384">
    <property type="entry name" value="Homodimeric domain of signal transducing histidine kinase"/>
    <property type="match status" value="1"/>
</dbReference>
<evidence type="ECO:0000259" key="10">
    <source>
        <dbReference type="PROSITE" id="PS50112"/>
    </source>
</evidence>
<evidence type="ECO:0000313" key="12">
    <source>
        <dbReference type="Proteomes" id="UP001375743"/>
    </source>
</evidence>
<keyword evidence="6" id="KW-0902">Two-component regulatory system</keyword>
<dbReference type="InterPro" id="IPR005467">
    <property type="entry name" value="His_kinase_dom"/>
</dbReference>
<dbReference type="InterPro" id="IPR003661">
    <property type="entry name" value="HisK_dim/P_dom"/>
</dbReference>
<dbReference type="Gene3D" id="1.10.287.130">
    <property type="match status" value="1"/>
</dbReference>
<evidence type="ECO:0000259" key="9">
    <source>
        <dbReference type="PROSITE" id="PS50109"/>
    </source>
</evidence>
<dbReference type="Pfam" id="PF00512">
    <property type="entry name" value="HisKA"/>
    <property type="match status" value="1"/>
</dbReference>
<dbReference type="SUPFAM" id="SSF55874">
    <property type="entry name" value="ATPase domain of HSP90 chaperone/DNA topoisomerase II/histidine kinase"/>
    <property type="match status" value="1"/>
</dbReference>
<dbReference type="InterPro" id="IPR004358">
    <property type="entry name" value="Sig_transdc_His_kin-like_C"/>
</dbReference>
<dbReference type="SUPFAM" id="SSF55785">
    <property type="entry name" value="PYP-like sensor domain (PAS domain)"/>
    <property type="match status" value="1"/>
</dbReference>
<evidence type="ECO:0000313" key="11">
    <source>
        <dbReference type="EMBL" id="MEK0081862.1"/>
    </source>
</evidence>
<comment type="caution">
    <text evidence="11">The sequence shown here is derived from an EMBL/GenBank/DDBJ whole genome shotgun (WGS) entry which is preliminary data.</text>
</comment>
<evidence type="ECO:0000256" key="5">
    <source>
        <dbReference type="ARBA" id="ARBA00022777"/>
    </source>
</evidence>
<dbReference type="RefSeq" id="WP_418157704.1">
    <property type="nucleotide sequence ID" value="NZ_JBBLZC010000001.1"/>
</dbReference>
<dbReference type="InterPro" id="IPR000014">
    <property type="entry name" value="PAS"/>
</dbReference>
<keyword evidence="8" id="KW-1133">Transmembrane helix</keyword>
<dbReference type="SMART" id="SM00387">
    <property type="entry name" value="HATPase_c"/>
    <property type="match status" value="1"/>
</dbReference>
<organism evidence="11 12">
    <name type="scientific">Benzoatithermus flavus</name>
    <dbReference type="NCBI Taxonomy" id="3108223"/>
    <lineage>
        <taxon>Bacteria</taxon>
        <taxon>Pseudomonadati</taxon>
        <taxon>Pseudomonadota</taxon>
        <taxon>Alphaproteobacteria</taxon>
        <taxon>Geminicoccales</taxon>
        <taxon>Geminicoccaceae</taxon>
        <taxon>Benzoatithermus</taxon>
    </lineage>
</organism>
<keyword evidence="8" id="KW-0812">Transmembrane</keyword>
<dbReference type="InterPro" id="IPR036097">
    <property type="entry name" value="HisK_dim/P_sf"/>
</dbReference>
<dbReference type="InterPro" id="IPR003594">
    <property type="entry name" value="HATPase_dom"/>
</dbReference>
<dbReference type="PROSITE" id="PS50109">
    <property type="entry name" value="HIS_KIN"/>
    <property type="match status" value="1"/>
</dbReference>
<dbReference type="InterPro" id="IPR036890">
    <property type="entry name" value="HATPase_C_sf"/>
</dbReference>
<dbReference type="EMBL" id="JBBLZC010000001">
    <property type="protein sequence ID" value="MEK0081862.1"/>
    <property type="molecule type" value="Genomic_DNA"/>
</dbReference>
<dbReference type="PROSITE" id="PS50112">
    <property type="entry name" value="PAS"/>
    <property type="match status" value="1"/>
</dbReference>
<dbReference type="Pfam" id="PF08448">
    <property type="entry name" value="PAS_4"/>
    <property type="match status" value="1"/>
</dbReference>
<keyword evidence="11" id="KW-0067">ATP-binding</keyword>
<proteinExistence type="predicted"/>
<sequence>MSTTASPMPALGSPNLLRLLRDALVGALPALAAVAVLELTAELRWWQLLLALAIGAVTALLVAWSWIRQVRHFAAWVLRLAGQERADDPPEPYVVYALEWIVWPVLELMRTLARTRRHAAAQERLLAAVIEALPDPVFLVDQSLVVRLANRAARRGFALPPGEVPLGRALRDPAIFGAVQAALGGGISGSVVYNPVSDRLKQFAARVEPVDLGDGGRGVILALREQTEQVMIERMRSDFVANASHEIRTPLASLIGFIETLRGPARDDQEAREMFLATMAEEAARMTRLVDDLLSLSRIEVAESRRPEERIELPELLARMAETLRPVAERSGVALELALAPLPPVRGDADQLHQLFGNLLDNAVKYGASGKRVRIEAEALPMAPPEAGPLSGRAAVRVAVIDFGEGIPPEHIPRLTERFYRVDKARSRRVGGTGLGLAIVKHILRRHEGHLAIQSELGRGSRFTVYLPVEES</sequence>
<dbReference type="Gene3D" id="3.30.565.10">
    <property type="entry name" value="Histidine kinase-like ATPase, C-terminal domain"/>
    <property type="match status" value="1"/>
</dbReference>
<dbReference type="PRINTS" id="PR00344">
    <property type="entry name" value="BCTRLSENSOR"/>
</dbReference>
<accession>A0ABU8XKX9</accession>